<feature type="domain" description="Topoisomerase 6 subunit A/Spo11 TOPRIM" evidence="2">
    <location>
        <begin position="59"/>
        <end position="117"/>
    </location>
</feature>
<dbReference type="SUPFAM" id="SSF56726">
    <property type="entry name" value="DNA topoisomerase IV, alpha subunit"/>
    <property type="match status" value="1"/>
</dbReference>
<feature type="transmembrane region" description="Helical" evidence="1">
    <location>
        <begin position="272"/>
        <end position="290"/>
    </location>
</feature>
<accession>A0A9Q1JR17</accession>
<dbReference type="Proteomes" id="UP001153076">
    <property type="component" value="Unassembled WGS sequence"/>
</dbReference>
<feature type="transmembrane region" description="Helical" evidence="1">
    <location>
        <begin position="359"/>
        <end position="380"/>
    </location>
</feature>
<dbReference type="OrthoDB" id="665000at2759"/>
<keyword evidence="1" id="KW-1133">Transmembrane helix</keyword>
<sequence>MISSAPLINALLSQFLRLLTQKLRIPAYCLVDSDPYGFDILTTYRFGSLVIIERILHSLSDKKRTEALLNRCYLQHEEPRWRLELEMMLEKGVKFEIEALSVHSLSYLSKEYLPSKLRGWNNHLSHGTEFPPVHSTRMGVGCHVTATNRIRERPRVQRMAEAKDAQNNNHIVEIPVTVDEEQKVANALTTISQHPMMEISQSPGHLLLLKLWQREEDMFARRSSIKESRMDSIHRDIFQLCCFFFVFHGFFSTILFMSSLVDKEVDMRCKKWWIPSILSIATSIALAVQVQMKLHRYWKTAGQLHRQKGDNRALTRCIQELRMKGASFDLSKEPHINCKRMKSSSVEIKWKPVSWCSHYLVTLCLVLFAGLAFPAPKLFLCIF</sequence>
<dbReference type="PANTHER" id="PTHR33287:SF3">
    <property type="entry name" value="OS03G0453550 PROTEIN"/>
    <property type="match status" value="1"/>
</dbReference>
<dbReference type="Pfam" id="PF21180">
    <property type="entry name" value="TOP6A-Spo11_Toprim"/>
    <property type="match status" value="2"/>
</dbReference>
<feature type="domain" description="Topoisomerase 6 subunit A/Spo11 TOPRIM" evidence="2">
    <location>
        <begin position="14"/>
        <end position="49"/>
    </location>
</feature>
<keyword evidence="1" id="KW-0812">Transmembrane</keyword>
<proteinExistence type="predicted"/>
<keyword evidence="1" id="KW-0472">Membrane</keyword>
<dbReference type="GO" id="GO:0005694">
    <property type="term" value="C:chromosome"/>
    <property type="evidence" value="ECO:0007669"/>
    <property type="project" value="InterPro"/>
</dbReference>
<dbReference type="AlphaFoldDB" id="A0A9Q1JR17"/>
<evidence type="ECO:0000313" key="3">
    <source>
        <dbReference type="EMBL" id="KAJ8429457.1"/>
    </source>
</evidence>
<dbReference type="Gene3D" id="3.40.1360.10">
    <property type="match status" value="2"/>
</dbReference>
<dbReference type="EMBL" id="JAKOGI010000892">
    <property type="protein sequence ID" value="KAJ8429457.1"/>
    <property type="molecule type" value="Genomic_DNA"/>
</dbReference>
<comment type="caution">
    <text evidence="3">The sequence shown here is derived from an EMBL/GenBank/DDBJ whole genome shotgun (WGS) entry which is preliminary data.</text>
</comment>
<protein>
    <recommendedName>
        <fullName evidence="2">Topoisomerase 6 subunit A/Spo11 TOPRIM domain-containing protein</fullName>
    </recommendedName>
</protein>
<dbReference type="GO" id="GO:0003677">
    <property type="term" value="F:DNA binding"/>
    <property type="evidence" value="ECO:0007669"/>
    <property type="project" value="InterPro"/>
</dbReference>
<reference evidence="3" key="1">
    <citation type="submission" date="2022-04" db="EMBL/GenBank/DDBJ databases">
        <title>Carnegiea gigantea Genome sequencing and assembly v2.</title>
        <authorList>
            <person name="Copetti D."/>
            <person name="Sanderson M.J."/>
            <person name="Burquez A."/>
            <person name="Wojciechowski M.F."/>
        </authorList>
    </citation>
    <scope>NUCLEOTIDE SEQUENCE</scope>
    <source>
        <strain evidence="3">SGP5-SGP5p</strain>
        <tissue evidence="3">Aerial part</tissue>
    </source>
</reference>
<name>A0A9Q1JR17_9CARY</name>
<feature type="transmembrane region" description="Helical" evidence="1">
    <location>
        <begin position="237"/>
        <end position="260"/>
    </location>
</feature>
<dbReference type="InterPro" id="IPR034136">
    <property type="entry name" value="TOPRIM_Topo6A/Spo11"/>
</dbReference>
<dbReference type="InterPro" id="IPR036078">
    <property type="entry name" value="Spo11/TopoVI_A_sf"/>
</dbReference>
<dbReference type="PANTHER" id="PTHR33287">
    <property type="entry name" value="OS03G0453550 PROTEIN"/>
    <property type="match status" value="1"/>
</dbReference>
<evidence type="ECO:0000256" key="1">
    <source>
        <dbReference type="SAM" id="Phobius"/>
    </source>
</evidence>
<evidence type="ECO:0000313" key="4">
    <source>
        <dbReference type="Proteomes" id="UP001153076"/>
    </source>
</evidence>
<keyword evidence="4" id="KW-1185">Reference proteome</keyword>
<organism evidence="3 4">
    <name type="scientific">Carnegiea gigantea</name>
    <dbReference type="NCBI Taxonomy" id="171969"/>
    <lineage>
        <taxon>Eukaryota</taxon>
        <taxon>Viridiplantae</taxon>
        <taxon>Streptophyta</taxon>
        <taxon>Embryophyta</taxon>
        <taxon>Tracheophyta</taxon>
        <taxon>Spermatophyta</taxon>
        <taxon>Magnoliopsida</taxon>
        <taxon>eudicotyledons</taxon>
        <taxon>Gunneridae</taxon>
        <taxon>Pentapetalae</taxon>
        <taxon>Caryophyllales</taxon>
        <taxon>Cactineae</taxon>
        <taxon>Cactaceae</taxon>
        <taxon>Cactoideae</taxon>
        <taxon>Echinocereeae</taxon>
        <taxon>Carnegiea</taxon>
    </lineage>
</organism>
<evidence type="ECO:0000259" key="2">
    <source>
        <dbReference type="Pfam" id="PF21180"/>
    </source>
</evidence>
<gene>
    <name evidence="3" type="ORF">Cgig2_015309</name>
</gene>